<evidence type="ECO:0000256" key="15">
    <source>
        <dbReference type="ARBA" id="ARBA00023204"/>
    </source>
</evidence>
<evidence type="ECO:0000259" key="19">
    <source>
        <dbReference type="SMART" id="SM00484"/>
    </source>
</evidence>
<dbReference type="InterPro" id="IPR006085">
    <property type="entry name" value="XPG_DNA_repair_N"/>
</dbReference>
<evidence type="ECO:0000256" key="12">
    <source>
        <dbReference type="ARBA" id="ARBA00022842"/>
    </source>
</evidence>
<feature type="domain" description="XPG N-terminal" evidence="20">
    <location>
        <begin position="1"/>
        <end position="99"/>
    </location>
</feature>
<dbReference type="InterPro" id="IPR036279">
    <property type="entry name" value="5-3_exonuclease_C_sf"/>
</dbReference>
<feature type="compositionally biased region" description="Basic residues" evidence="18">
    <location>
        <begin position="702"/>
        <end position="711"/>
    </location>
</feature>
<keyword evidence="12 17" id="KW-0460">Magnesium</keyword>
<evidence type="ECO:0000259" key="20">
    <source>
        <dbReference type="SMART" id="SM00485"/>
    </source>
</evidence>
<dbReference type="GO" id="GO:0005634">
    <property type="term" value="C:nucleus"/>
    <property type="evidence" value="ECO:0007669"/>
    <property type="project" value="UniProtKB-SubCell"/>
</dbReference>
<evidence type="ECO:0000256" key="9">
    <source>
        <dbReference type="ARBA" id="ARBA00022769"/>
    </source>
</evidence>
<dbReference type="KEGG" id="csol:105365437"/>
<feature type="region of interest" description="Disordered" evidence="18">
    <location>
        <begin position="676"/>
        <end position="714"/>
    </location>
</feature>
<dbReference type="InterPro" id="IPR037315">
    <property type="entry name" value="EXO1_H3TH"/>
</dbReference>
<dbReference type="PROSITE" id="PS00841">
    <property type="entry name" value="XPG_1"/>
    <property type="match status" value="1"/>
</dbReference>
<dbReference type="SMART" id="SM00485">
    <property type="entry name" value="XPGN"/>
    <property type="match status" value="1"/>
</dbReference>
<dbReference type="Pfam" id="PF00867">
    <property type="entry name" value="XPG_I"/>
    <property type="match status" value="1"/>
</dbReference>
<feature type="compositionally biased region" description="Polar residues" evidence="18">
    <location>
        <begin position="686"/>
        <end position="697"/>
    </location>
</feature>
<dbReference type="PANTHER" id="PTHR11081">
    <property type="entry name" value="FLAP ENDONUCLEASE FAMILY MEMBER"/>
    <property type="match status" value="1"/>
</dbReference>
<dbReference type="FunFam" id="3.40.50.1010:FF:000002">
    <property type="entry name" value="Exonuclease 1, putative"/>
    <property type="match status" value="1"/>
</dbReference>
<comment type="cofactor">
    <cofactor evidence="17">
        <name>Mg(2+)</name>
        <dbReference type="ChEBI" id="CHEBI:18420"/>
    </cofactor>
    <text evidence="17">Binds 2 magnesium ions per subunit. They probably participate in the reaction catalyzed by the enzyme. May bind an additional third magnesium ion after substrate binding.</text>
</comment>
<dbReference type="GeneID" id="105365437"/>
<dbReference type="RefSeq" id="XP_011501900.1">
    <property type="nucleotide sequence ID" value="XM_011503598.1"/>
</dbReference>
<name>A0AAJ7DZA4_9HYME</name>
<dbReference type="Gene3D" id="1.10.150.20">
    <property type="entry name" value="5' to 3' exonuclease, C-terminal subdomain"/>
    <property type="match status" value="1"/>
</dbReference>
<organism evidence="21 22">
    <name type="scientific">Ceratosolen solmsi marchali</name>
    <dbReference type="NCBI Taxonomy" id="326594"/>
    <lineage>
        <taxon>Eukaryota</taxon>
        <taxon>Metazoa</taxon>
        <taxon>Ecdysozoa</taxon>
        <taxon>Arthropoda</taxon>
        <taxon>Hexapoda</taxon>
        <taxon>Insecta</taxon>
        <taxon>Pterygota</taxon>
        <taxon>Neoptera</taxon>
        <taxon>Endopterygota</taxon>
        <taxon>Hymenoptera</taxon>
        <taxon>Apocrita</taxon>
        <taxon>Proctotrupomorpha</taxon>
        <taxon>Chalcidoidea</taxon>
        <taxon>Agaonidae</taxon>
        <taxon>Agaoninae</taxon>
        <taxon>Ceratosolen</taxon>
    </lineage>
</organism>
<dbReference type="PRINTS" id="PR00853">
    <property type="entry name" value="XPGRADSUPER"/>
</dbReference>
<evidence type="ECO:0000256" key="13">
    <source>
        <dbReference type="ARBA" id="ARBA00022881"/>
    </source>
</evidence>
<evidence type="ECO:0000256" key="7">
    <source>
        <dbReference type="ARBA" id="ARBA00022759"/>
    </source>
</evidence>
<keyword evidence="21" id="KW-1185">Reference proteome</keyword>
<reference evidence="22" key="1">
    <citation type="submission" date="2025-08" db="UniProtKB">
        <authorList>
            <consortium name="RefSeq"/>
        </authorList>
    </citation>
    <scope>IDENTIFICATION</scope>
</reference>
<dbReference type="AlphaFoldDB" id="A0AAJ7DZA4"/>
<dbReference type="CDD" id="cd09908">
    <property type="entry name" value="H3TH_EXO1"/>
    <property type="match status" value="1"/>
</dbReference>
<keyword evidence="5 17" id="KW-0540">Nuclease</keyword>
<evidence type="ECO:0000256" key="17">
    <source>
        <dbReference type="RuleBase" id="RU910737"/>
    </source>
</evidence>
<feature type="domain" description="XPG-I" evidence="19">
    <location>
        <begin position="138"/>
        <end position="211"/>
    </location>
</feature>
<accession>A0AAJ7DZA4</accession>
<keyword evidence="13 17" id="KW-0267">Excision nuclease</keyword>
<keyword evidence="4" id="KW-0597">Phosphoprotein</keyword>
<dbReference type="InterPro" id="IPR019974">
    <property type="entry name" value="XPG_CS"/>
</dbReference>
<keyword evidence="14 17" id="KW-0238">DNA-binding</keyword>
<keyword evidence="16 17" id="KW-0539">Nucleus</keyword>
<dbReference type="GO" id="GO:0046872">
    <property type="term" value="F:metal ion binding"/>
    <property type="evidence" value="ECO:0007669"/>
    <property type="project" value="UniProtKB-UniRule"/>
</dbReference>
<dbReference type="InterPro" id="IPR008918">
    <property type="entry name" value="HhH2"/>
</dbReference>
<evidence type="ECO:0000256" key="6">
    <source>
        <dbReference type="ARBA" id="ARBA00022723"/>
    </source>
</evidence>
<dbReference type="FunFam" id="1.10.150.20:FF:000011">
    <property type="entry name" value="exonuclease 1"/>
    <property type="match status" value="1"/>
</dbReference>
<evidence type="ECO:0000313" key="22">
    <source>
        <dbReference type="RefSeq" id="XP_011501900.1"/>
    </source>
</evidence>
<dbReference type="Pfam" id="PF00752">
    <property type="entry name" value="XPG_N"/>
    <property type="match status" value="1"/>
</dbReference>
<dbReference type="GO" id="GO:0003677">
    <property type="term" value="F:DNA binding"/>
    <property type="evidence" value="ECO:0007669"/>
    <property type="project" value="UniProtKB-UniRule"/>
</dbReference>
<keyword evidence="11 17" id="KW-0269">Exonuclease</keyword>
<dbReference type="PROSITE" id="PS00842">
    <property type="entry name" value="XPG_2"/>
    <property type="match status" value="1"/>
</dbReference>
<comment type="function">
    <text evidence="17">5'-&gt;3' double-stranded DNA exonuclease which may also possess a cryptic 3'-&gt;5' double-stranded DNA exonuclease activity. Functions in DNA mismatch repair.</text>
</comment>
<keyword evidence="10 17" id="KW-0378">Hydrolase</keyword>
<evidence type="ECO:0000256" key="11">
    <source>
        <dbReference type="ARBA" id="ARBA00022839"/>
    </source>
</evidence>
<keyword evidence="9 17" id="KW-0228">DNA excision</keyword>
<evidence type="ECO:0000256" key="8">
    <source>
        <dbReference type="ARBA" id="ARBA00022763"/>
    </source>
</evidence>
<keyword evidence="6 17" id="KW-0479">Metal-binding</keyword>
<dbReference type="GO" id="GO:0006310">
    <property type="term" value="P:DNA recombination"/>
    <property type="evidence" value="ECO:0007669"/>
    <property type="project" value="TreeGrafter"/>
</dbReference>
<keyword evidence="7" id="KW-0255">Endonuclease</keyword>
<dbReference type="SUPFAM" id="SSF88723">
    <property type="entry name" value="PIN domain-like"/>
    <property type="match status" value="1"/>
</dbReference>
<dbReference type="InterPro" id="IPR006086">
    <property type="entry name" value="XPG-I_dom"/>
</dbReference>
<dbReference type="SUPFAM" id="SSF47807">
    <property type="entry name" value="5' to 3' exonuclease, C-terminal subdomain"/>
    <property type="match status" value="1"/>
</dbReference>
<dbReference type="Proteomes" id="UP000695007">
    <property type="component" value="Unplaced"/>
</dbReference>
<evidence type="ECO:0000256" key="3">
    <source>
        <dbReference type="ARBA" id="ARBA00020324"/>
    </source>
</evidence>
<dbReference type="Gene3D" id="3.40.50.1010">
    <property type="entry name" value="5'-nuclease"/>
    <property type="match status" value="1"/>
</dbReference>
<evidence type="ECO:0000256" key="2">
    <source>
        <dbReference type="ARBA" id="ARBA00010563"/>
    </source>
</evidence>
<dbReference type="PANTHER" id="PTHR11081:SF8">
    <property type="entry name" value="EXONUCLEASE 1"/>
    <property type="match status" value="1"/>
</dbReference>
<evidence type="ECO:0000256" key="10">
    <source>
        <dbReference type="ARBA" id="ARBA00022801"/>
    </source>
</evidence>
<keyword evidence="15 17" id="KW-0234">DNA repair</keyword>
<dbReference type="GO" id="GO:0035312">
    <property type="term" value="F:5'-3' DNA exonuclease activity"/>
    <property type="evidence" value="ECO:0007669"/>
    <property type="project" value="UniProtKB-UniRule"/>
</dbReference>
<evidence type="ECO:0000256" key="1">
    <source>
        <dbReference type="ARBA" id="ARBA00004123"/>
    </source>
</evidence>
<evidence type="ECO:0000256" key="14">
    <source>
        <dbReference type="ARBA" id="ARBA00023125"/>
    </source>
</evidence>
<dbReference type="EC" id="3.1.-.-" evidence="17"/>
<dbReference type="InterPro" id="IPR006084">
    <property type="entry name" value="XPG/Rad2"/>
</dbReference>
<keyword evidence="8 17" id="KW-0227">DNA damage</keyword>
<evidence type="ECO:0000256" key="18">
    <source>
        <dbReference type="SAM" id="MobiDB-lite"/>
    </source>
</evidence>
<dbReference type="SMART" id="SM00484">
    <property type="entry name" value="XPGI"/>
    <property type="match status" value="1"/>
</dbReference>
<proteinExistence type="inferred from homology"/>
<sequence>MGITGLIPFLEKSSRKTNVSEFSGMTVAIDTYCWLHKGSFSCADKIIMGQVTDLYVKYCMKFVHMLLSHNIKPILVFDGRHLPAKSETEIKRKHLRDANRKRAVDLIKMGKTYEGKNLLRRSLNVSHEMALEVIKACQACNVDCIVAPYEADAQLAYLNISGIADVVVTEDSDLTLFGCKKILFKMDLYGYGILVEQDRLHLAMGMKEPNFHIDKFRYMCILSGCDYLASLPGIGLGKAYKFVIKNNDNDIYNALLRMPSSLNMKSLVMTDEYREGFMRALVTFKHQLVFCPLRRKQVRLCDPTANVTEEQLQHAGTELENEYLAFELALGNCDPFTCEKMHDYNPDSVLPKSTNAWDKNIVSKHPSIWSKNFKIKEIKEKRDKKLCVTSTKEKHLPVWTSNTRGQVIVMKTQSLKKKTTPRKRSFQESEESIEDVIKIYSQHELVSPNQSMQLESTNEKINHSLIDVEKKSPVFVRRSNPFRKIETDEISPSLLQRIRKRLPVKSRLKPTVIDDTAIKESKFFSTNPKVNVQEEEESIKVGESMITHASQEDCKENVIIYDDKKIIPESDVSEDEMFTEAQENVNKDSGYKGSSDERDDILAINGHNLSDKQPFHAVDNFLKKNTNSKSELKEDLKVENNDNCKIINDENNIELSMIHKDFSEFNSSMFKYESPLRNKTQKSDDNYTNSISRNTESLGGRMTRRSVKSSTKKNITIQGQQSLLNMFGFQKKNALKQ</sequence>
<dbReference type="InterPro" id="IPR044752">
    <property type="entry name" value="PIN-like_EXO1"/>
</dbReference>
<evidence type="ECO:0000256" key="4">
    <source>
        <dbReference type="ARBA" id="ARBA00022553"/>
    </source>
</evidence>
<gene>
    <name evidence="22" type="primary">LOC105365437</name>
</gene>
<comment type="subcellular location">
    <subcellularLocation>
        <location evidence="1 17">Nucleus</location>
    </subcellularLocation>
</comment>
<dbReference type="CDD" id="cd09857">
    <property type="entry name" value="PIN_EXO1"/>
    <property type="match status" value="1"/>
</dbReference>
<comment type="similarity">
    <text evidence="2 17">Belongs to the XPG/RAD2 endonuclease family. EXO1 subfamily.</text>
</comment>
<protein>
    <recommendedName>
        <fullName evidence="3 17">Exonuclease 1</fullName>
        <ecNumber evidence="17">3.1.-.-</ecNumber>
    </recommendedName>
</protein>
<evidence type="ECO:0000256" key="16">
    <source>
        <dbReference type="ARBA" id="ARBA00023242"/>
    </source>
</evidence>
<dbReference type="SMART" id="SM00279">
    <property type="entry name" value="HhH2"/>
    <property type="match status" value="1"/>
</dbReference>
<dbReference type="GO" id="GO:0006298">
    <property type="term" value="P:mismatch repair"/>
    <property type="evidence" value="ECO:0007669"/>
    <property type="project" value="TreeGrafter"/>
</dbReference>
<dbReference type="CTD" id="35119"/>
<dbReference type="GO" id="GO:0017108">
    <property type="term" value="F:5'-flap endonuclease activity"/>
    <property type="evidence" value="ECO:0007669"/>
    <property type="project" value="TreeGrafter"/>
</dbReference>
<dbReference type="InterPro" id="IPR029060">
    <property type="entry name" value="PIN-like_dom_sf"/>
</dbReference>
<evidence type="ECO:0000313" key="21">
    <source>
        <dbReference type="Proteomes" id="UP000695007"/>
    </source>
</evidence>
<evidence type="ECO:0000256" key="5">
    <source>
        <dbReference type="ARBA" id="ARBA00022722"/>
    </source>
</evidence>